<dbReference type="GO" id="GO:0099402">
    <property type="term" value="P:plant organ development"/>
    <property type="evidence" value="ECO:0007669"/>
    <property type="project" value="UniProtKB-ARBA"/>
</dbReference>
<feature type="repeat" description="PPR" evidence="2">
    <location>
        <begin position="99"/>
        <end position="129"/>
    </location>
</feature>
<gene>
    <name evidence="3" type="ORF">Taro_013526</name>
</gene>
<feature type="repeat" description="PPR" evidence="2">
    <location>
        <begin position="332"/>
        <end position="367"/>
    </location>
</feature>
<feature type="repeat" description="PPR" evidence="2">
    <location>
        <begin position="297"/>
        <end position="331"/>
    </location>
</feature>
<comment type="caution">
    <text evidence="3">The sequence shown here is derived from an EMBL/GenBank/DDBJ whole genome shotgun (WGS) entry which is preliminary data.</text>
</comment>
<dbReference type="InterPro" id="IPR046960">
    <property type="entry name" value="PPR_At4g14850-like_plant"/>
</dbReference>
<dbReference type="PANTHER" id="PTHR47926:SF343">
    <property type="entry name" value="PENTACOTRIPEPTIDE-REPEAT REGION OF PRORP DOMAIN-CONTAINING PROTEIN"/>
    <property type="match status" value="1"/>
</dbReference>
<evidence type="ECO:0000256" key="2">
    <source>
        <dbReference type="PROSITE-ProRule" id="PRU00708"/>
    </source>
</evidence>
<dbReference type="EMBL" id="NMUH01000544">
    <property type="protein sequence ID" value="MQL81069.1"/>
    <property type="molecule type" value="Genomic_DNA"/>
</dbReference>
<evidence type="ECO:0000313" key="4">
    <source>
        <dbReference type="Proteomes" id="UP000652761"/>
    </source>
</evidence>
<dbReference type="InterPro" id="IPR002885">
    <property type="entry name" value="PPR_rpt"/>
</dbReference>
<keyword evidence="1" id="KW-0677">Repeat</keyword>
<dbReference type="NCBIfam" id="TIGR00756">
    <property type="entry name" value="PPR"/>
    <property type="match status" value="6"/>
</dbReference>
<evidence type="ECO:0000313" key="3">
    <source>
        <dbReference type="EMBL" id="MQL81069.1"/>
    </source>
</evidence>
<sequence length="482" mass="53930">MKLDIEQGKYRQKDHKIGFTPIAVRKSHERGGVGEGLSLVAGCRCEREGTLEGQAKHRGMGKGYLNWSKWTQAGYGQQGDSKKASDLLQEMQNSGIESDEFTYVSLLTAYVKSGDIETARQMFDKIMSPSLTSWNTIISGYCRKEMYKKAMELFRNMQFLDVQVDRTTLAVSLSACSGMSFLQFGKQIHAASTKRMLHLDMFVASGLVDMYSNCGHIEAAKQMRAMGMYPTEYSYASVISSCARLSSLSQGRQVHAQTEKDGFSNDIFVGSALIDMYSKCGNIEEARMFFDLMPKKNIVSWNEMIHGYAQNGYGDRSIELFEDMLRTEEKPDSVTFIAVLTACSHSGLVDKGMQFFNSMEKDHGILPIADHYTCIIDALGRSGRFGEIKGLIEKMPCKDDPISWVTYDGHVPFLAFVLPFGEGNRLQLSSEDLDVRYEEDTPSTWAFPMAAPASAISIELPPDIPALCGYLSSHWIFKGHFR</sequence>
<dbReference type="InterPro" id="IPR011990">
    <property type="entry name" value="TPR-like_helical_dom_sf"/>
</dbReference>
<dbReference type="Pfam" id="PF13041">
    <property type="entry name" value="PPR_2"/>
    <property type="match status" value="3"/>
</dbReference>
<dbReference type="PROSITE" id="PS51375">
    <property type="entry name" value="PPR"/>
    <property type="match status" value="5"/>
</dbReference>
<dbReference type="FunFam" id="1.25.40.10:FF:000158">
    <property type="entry name" value="pentatricopeptide repeat-containing protein At2g33680"/>
    <property type="match status" value="1"/>
</dbReference>
<name>A0A843UMD9_COLES</name>
<accession>A0A843UMD9</accession>
<feature type="repeat" description="PPR" evidence="2">
    <location>
        <begin position="130"/>
        <end position="164"/>
    </location>
</feature>
<proteinExistence type="predicted"/>
<dbReference type="OrthoDB" id="185373at2759"/>
<keyword evidence="4" id="KW-1185">Reference proteome</keyword>
<reference evidence="3" key="1">
    <citation type="submission" date="2017-07" db="EMBL/GenBank/DDBJ databases">
        <title>Taro Niue Genome Assembly and Annotation.</title>
        <authorList>
            <person name="Atibalentja N."/>
            <person name="Keating K."/>
            <person name="Fields C.J."/>
        </authorList>
    </citation>
    <scope>NUCLEOTIDE SEQUENCE</scope>
    <source>
        <strain evidence="3">Niue_2</strain>
        <tissue evidence="3">Leaf</tissue>
    </source>
</reference>
<evidence type="ECO:0000256" key="1">
    <source>
        <dbReference type="ARBA" id="ARBA00022737"/>
    </source>
</evidence>
<dbReference type="Gene3D" id="1.25.40.10">
    <property type="entry name" value="Tetratricopeptide repeat domain"/>
    <property type="match status" value="3"/>
</dbReference>
<dbReference type="GO" id="GO:0009451">
    <property type="term" value="P:RNA modification"/>
    <property type="evidence" value="ECO:0007669"/>
    <property type="project" value="InterPro"/>
</dbReference>
<dbReference type="GO" id="GO:0003723">
    <property type="term" value="F:RNA binding"/>
    <property type="evidence" value="ECO:0007669"/>
    <property type="project" value="InterPro"/>
</dbReference>
<dbReference type="Proteomes" id="UP000652761">
    <property type="component" value="Unassembled WGS sequence"/>
</dbReference>
<organism evidence="3 4">
    <name type="scientific">Colocasia esculenta</name>
    <name type="common">Wild taro</name>
    <name type="synonym">Arum esculentum</name>
    <dbReference type="NCBI Taxonomy" id="4460"/>
    <lineage>
        <taxon>Eukaryota</taxon>
        <taxon>Viridiplantae</taxon>
        <taxon>Streptophyta</taxon>
        <taxon>Embryophyta</taxon>
        <taxon>Tracheophyta</taxon>
        <taxon>Spermatophyta</taxon>
        <taxon>Magnoliopsida</taxon>
        <taxon>Liliopsida</taxon>
        <taxon>Araceae</taxon>
        <taxon>Aroideae</taxon>
        <taxon>Colocasieae</taxon>
        <taxon>Colocasia</taxon>
    </lineage>
</organism>
<dbReference type="PANTHER" id="PTHR47926">
    <property type="entry name" value="PENTATRICOPEPTIDE REPEAT-CONTAINING PROTEIN"/>
    <property type="match status" value="1"/>
</dbReference>
<protein>
    <recommendedName>
        <fullName evidence="5">Pentatricopeptide repeat-containing protein</fullName>
    </recommendedName>
</protein>
<evidence type="ECO:0008006" key="5">
    <source>
        <dbReference type="Google" id="ProtNLM"/>
    </source>
</evidence>
<feature type="repeat" description="PPR" evidence="2">
    <location>
        <begin position="266"/>
        <end position="296"/>
    </location>
</feature>
<dbReference type="Pfam" id="PF01535">
    <property type="entry name" value="PPR"/>
    <property type="match status" value="1"/>
</dbReference>
<dbReference type="AlphaFoldDB" id="A0A843UMD9"/>